<dbReference type="PROSITE" id="PS50109">
    <property type="entry name" value="HIS_KIN"/>
    <property type="match status" value="1"/>
</dbReference>
<evidence type="ECO:0000256" key="12">
    <source>
        <dbReference type="ARBA" id="ARBA00023012"/>
    </source>
</evidence>
<keyword evidence="4" id="KW-1003">Cell membrane</keyword>
<dbReference type="InterPro" id="IPR048760">
    <property type="entry name" value="VP0354-like_sensor_dom"/>
</dbReference>
<keyword evidence="10" id="KW-0067">ATP-binding</keyword>
<keyword evidence="13 16" id="KW-0472">Membrane</keyword>
<dbReference type="InterPro" id="IPR000014">
    <property type="entry name" value="PAS"/>
</dbReference>
<dbReference type="Gene3D" id="3.30.450.20">
    <property type="entry name" value="PAS domain"/>
    <property type="match status" value="2"/>
</dbReference>
<dbReference type="Gene3D" id="3.40.50.2300">
    <property type="match status" value="1"/>
</dbReference>
<gene>
    <name evidence="19" type="ORF">CWC05_13040</name>
</gene>
<evidence type="ECO:0000259" key="17">
    <source>
        <dbReference type="PROSITE" id="PS50109"/>
    </source>
</evidence>
<dbReference type="FunFam" id="1.10.287.130:FF:000004">
    <property type="entry name" value="Ethylene receptor 1"/>
    <property type="match status" value="1"/>
</dbReference>
<evidence type="ECO:0000313" key="19">
    <source>
        <dbReference type="EMBL" id="TMP86330.1"/>
    </source>
</evidence>
<dbReference type="AlphaFoldDB" id="A0A5S3Z3C0"/>
<dbReference type="SUPFAM" id="SSF103190">
    <property type="entry name" value="Sensory domain-like"/>
    <property type="match status" value="1"/>
</dbReference>
<evidence type="ECO:0000259" key="18">
    <source>
        <dbReference type="PROSITE" id="PS50110"/>
    </source>
</evidence>
<dbReference type="SMART" id="SM00388">
    <property type="entry name" value="HisKA"/>
    <property type="match status" value="1"/>
</dbReference>
<dbReference type="CDD" id="cd16922">
    <property type="entry name" value="HATPase_EvgS-ArcB-TorS-like"/>
    <property type="match status" value="1"/>
</dbReference>
<reference evidence="19 20" key="1">
    <citation type="submission" date="2017-12" db="EMBL/GenBank/DDBJ databases">
        <authorList>
            <person name="Paulsen S."/>
            <person name="Gram L.K."/>
        </authorList>
    </citation>
    <scope>NUCLEOTIDE SEQUENCE [LARGE SCALE GENOMIC DNA]</scope>
    <source>
        <strain evidence="19 20">S2897</strain>
    </source>
</reference>
<keyword evidence="8" id="KW-0547">Nucleotide-binding</keyword>
<evidence type="ECO:0000256" key="16">
    <source>
        <dbReference type="SAM" id="Phobius"/>
    </source>
</evidence>
<evidence type="ECO:0000256" key="7">
    <source>
        <dbReference type="ARBA" id="ARBA00022692"/>
    </source>
</evidence>
<dbReference type="Gene3D" id="1.10.287.130">
    <property type="match status" value="1"/>
</dbReference>
<evidence type="ECO:0000256" key="2">
    <source>
        <dbReference type="ARBA" id="ARBA00004651"/>
    </source>
</evidence>
<dbReference type="InterPro" id="IPR005467">
    <property type="entry name" value="His_kinase_dom"/>
</dbReference>
<evidence type="ECO:0000256" key="9">
    <source>
        <dbReference type="ARBA" id="ARBA00022777"/>
    </source>
</evidence>
<dbReference type="SUPFAM" id="SSF47384">
    <property type="entry name" value="Homodimeric domain of signal transducing histidine kinase"/>
    <property type="match status" value="1"/>
</dbReference>
<keyword evidence="15" id="KW-0175">Coiled coil</keyword>
<feature type="transmembrane region" description="Helical" evidence="16">
    <location>
        <begin position="327"/>
        <end position="349"/>
    </location>
</feature>
<dbReference type="InterPro" id="IPR036097">
    <property type="entry name" value="HisK_dim/P_sf"/>
</dbReference>
<dbReference type="CDD" id="cd00130">
    <property type="entry name" value="PAS"/>
    <property type="match status" value="1"/>
</dbReference>
<dbReference type="PANTHER" id="PTHR45339:SF1">
    <property type="entry name" value="HYBRID SIGNAL TRANSDUCTION HISTIDINE KINASE J"/>
    <property type="match status" value="1"/>
</dbReference>
<dbReference type="CDD" id="cd00082">
    <property type="entry name" value="HisKA"/>
    <property type="match status" value="1"/>
</dbReference>
<feature type="domain" description="Histidine kinase" evidence="17">
    <location>
        <begin position="519"/>
        <end position="739"/>
    </location>
</feature>
<dbReference type="InterPro" id="IPR001789">
    <property type="entry name" value="Sig_transdc_resp-reg_receiver"/>
</dbReference>
<evidence type="ECO:0000256" key="13">
    <source>
        <dbReference type="ARBA" id="ARBA00023136"/>
    </source>
</evidence>
<dbReference type="InterPro" id="IPR004358">
    <property type="entry name" value="Sig_transdc_His_kin-like_C"/>
</dbReference>
<dbReference type="SMART" id="SM00387">
    <property type="entry name" value="HATPase_c"/>
    <property type="match status" value="1"/>
</dbReference>
<dbReference type="InterPro" id="IPR036890">
    <property type="entry name" value="HATPase_C_sf"/>
</dbReference>
<organism evidence="19 20">
    <name type="scientific">Pseudoalteromonas ruthenica</name>
    <dbReference type="NCBI Taxonomy" id="151081"/>
    <lineage>
        <taxon>Bacteria</taxon>
        <taxon>Pseudomonadati</taxon>
        <taxon>Pseudomonadota</taxon>
        <taxon>Gammaproteobacteria</taxon>
        <taxon>Alteromonadales</taxon>
        <taxon>Pseudoalteromonadaceae</taxon>
        <taxon>Pseudoalteromonas</taxon>
    </lineage>
</organism>
<keyword evidence="6" id="KW-0808">Transferase</keyword>
<evidence type="ECO:0000256" key="8">
    <source>
        <dbReference type="ARBA" id="ARBA00022741"/>
    </source>
</evidence>
<accession>A0A5S3Z3C0</accession>
<dbReference type="PANTHER" id="PTHR45339">
    <property type="entry name" value="HYBRID SIGNAL TRANSDUCTION HISTIDINE KINASE J"/>
    <property type="match status" value="1"/>
</dbReference>
<sequence length="1031" mass="115064">MTVTWFERYGLIVMLAVLTTLFAGVGYYAYVLVQSSEASNAKQTINSQLAMRVDDVQQHFEYGRSQVRFLANTPPNRGIIRALDNQGFDEQDKTSLSQWRDRLATIFRSYIQEHGDVLQIRYILADKNYSELVRVELVDDEIVRTPQSQLQAKGGRDYISHSMQLQSQQTYVSDINLNHEFGRVQEPYQPTYRITQLIHDEQGQPRAILVVNYDANVLINSIAQGLAQGLELIGIGAQQQFFAHPDTRWLFANEFNATFVPAQQQFVRTNKQELGMPVYLDKLSAQHVYAQQQSITVGSPQTPIALSLALYLSKESLAMAIDRRWQVWLGVLIILYVILLLSALTYHHFVIRQLTLSRTIREYHTIFQRTAMPVLLLNSKGAVCSANPAAEQLFNSVNGSENQHFATLLGFEERQCKQIQAAIDKREHLDMELGISNADGEERQVNVSVLPVYEQKLPTSSAVAALLLYDHTTEFNLRRQLQSMNASLETKVAERTEQLEATRKEAEQANEAKSLFVANMSHELRTPMNGVFGMLNLIKKEPLSEQQNHYLQLAQASATNLTGLINSVLDISKIEAGKMELEVQSVNLEVVLSELLQSNSIRPKEKGLLLLLDSSGLTQPTFLGDVTRIRQIFTNLLGNAIKFTDNGHVLIKVQSRLQEGQYRIDFVVEDSGVGIEPSKLKDLFNSFTQADNSITRKYGGTGLGLAITKQLVQLMGGEIRVESELGKGSRFIGHIMLSSAENRAVMAEPLAGSRAVIIDEVAIRKQVITNHLRQWGAEVIDADWHDVDELAASGDFHQLLLFVDATKQGREVQAHLHTLLHAQHSEKLKVIVNCSQYQMNTAFAEQYDNVECLLPPISAVVLAHILFSAEGAEQPLCDSPPVTALDFHSVSGAKVLVVDDNAINQVVVTGVFKDLPITLVSCGDGKQALDILNADPHFDVILMDCQMPVMDGYSASLAIRRGDAGEHYTGIAIIAMTANAMAGDRERCLQAGMSDYITKPVDADQLLEKVYYWLSVANVKKRTQIDVKSEK</sequence>
<dbReference type="FunFam" id="3.30.565.10:FF:000010">
    <property type="entry name" value="Sensor histidine kinase RcsC"/>
    <property type="match status" value="1"/>
</dbReference>
<comment type="catalytic activity">
    <reaction evidence="1">
        <text>ATP + protein L-histidine = ADP + protein N-phospho-L-histidine.</text>
        <dbReference type="EC" id="2.7.13.3"/>
    </reaction>
</comment>
<dbReference type="Proteomes" id="UP000305874">
    <property type="component" value="Unassembled WGS sequence"/>
</dbReference>
<dbReference type="Pfam" id="PF00072">
    <property type="entry name" value="Response_reg"/>
    <property type="match status" value="1"/>
</dbReference>
<evidence type="ECO:0000256" key="1">
    <source>
        <dbReference type="ARBA" id="ARBA00000085"/>
    </source>
</evidence>
<feature type="modified residue" description="4-aspartylphosphate" evidence="14">
    <location>
        <position position="944"/>
    </location>
</feature>
<evidence type="ECO:0000256" key="3">
    <source>
        <dbReference type="ARBA" id="ARBA00012438"/>
    </source>
</evidence>
<evidence type="ECO:0000256" key="6">
    <source>
        <dbReference type="ARBA" id="ARBA00022679"/>
    </source>
</evidence>
<dbReference type="Gene3D" id="3.30.565.10">
    <property type="entry name" value="Histidine kinase-like ATPase, C-terminal domain"/>
    <property type="match status" value="1"/>
</dbReference>
<name>A0A5S3Z3C0_9GAMM</name>
<keyword evidence="5 14" id="KW-0597">Phosphoprotein</keyword>
<evidence type="ECO:0000256" key="14">
    <source>
        <dbReference type="PROSITE-ProRule" id="PRU00169"/>
    </source>
</evidence>
<dbReference type="InterPro" id="IPR035965">
    <property type="entry name" value="PAS-like_dom_sf"/>
</dbReference>
<dbReference type="GO" id="GO:0005886">
    <property type="term" value="C:plasma membrane"/>
    <property type="evidence" value="ECO:0007669"/>
    <property type="project" value="UniProtKB-SubCell"/>
</dbReference>
<dbReference type="STRING" id="151081.TW72_12525"/>
<protein>
    <recommendedName>
        <fullName evidence="3">histidine kinase</fullName>
        <ecNumber evidence="3">2.7.13.3</ecNumber>
    </recommendedName>
</protein>
<dbReference type="Pfam" id="PF00512">
    <property type="entry name" value="HisKA"/>
    <property type="match status" value="1"/>
</dbReference>
<dbReference type="PRINTS" id="PR00344">
    <property type="entry name" value="BCTRLSENSOR"/>
</dbReference>
<dbReference type="EC" id="2.7.13.3" evidence="3"/>
<dbReference type="GO" id="GO:0005524">
    <property type="term" value="F:ATP binding"/>
    <property type="evidence" value="ECO:0007669"/>
    <property type="project" value="UniProtKB-KW"/>
</dbReference>
<evidence type="ECO:0000256" key="11">
    <source>
        <dbReference type="ARBA" id="ARBA00022989"/>
    </source>
</evidence>
<comment type="caution">
    <text evidence="19">The sequence shown here is derived from an EMBL/GenBank/DDBJ whole genome shotgun (WGS) entry which is preliminary data.</text>
</comment>
<dbReference type="Pfam" id="PF21623">
    <property type="entry name" value="HK_sensor_dom_bact"/>
    <property type="match status" value="1"/>
</dbReference>
<dbReference type="SUPFAM" id="SSF55785">
    <property type="entry name" value="PYP-like sensor domain (PAS domain)"/>
    <property type="match status" value="1"/>
</dbReference>
<dbReference type="EMBL" id="PNCG01000014">
    <property type="protein sequence ID" value="TMP86330.1"/>
    <property type="molecule type" value="Genomic_DNA"/>
</dbReference>
<evidence type="ECO:0000256" key="4">
    <source>
        <dbReference type="ARBA" id="ARBA00022475"/>
    </source>
</evidence>
<dbReference type="SUPFAM" id="SSF55874">
    <property type="entry name" value="ATPase domain of HSP90 chaperone/DNA topoisomerase II/histidine kinase"/>
    <property type="match status" value="1"/>
</dbReference>
<evidence type="ECO:0000256" key="5">
    <source>
        <dbReference type="ARBA" id="ARBA00022553"/>
    </source>
</evidence>
<keyword evidence="11 16" id="KW-1133">Transmembrane helix</keyword>
<dbReference type="InterPro" id="IPR011006">
    <property type="entry name" value="CheY-like_superfamily"/>
</dbReference>
<dbReference type="PROSITE" id="PS50110">
    <property type="entry name" value="RESPONSE_REGULATORY"/>
    <property type="match status" value="1"/>
</dbReference>
<dbReference type="InterPro" id="IPR003594">
    <property type="entry name" value="HATPase_dom"/>
</dbReference>
<dbReference type="CDD" id="cd17546">
    <property type="entry name" value="REC_hyHK_CKI1_RcsC-like"/>
    <property type="match status" value="1"/>
</dbReference>
<reference evidence="20" key="2">
    <citation type="submission" date="2019-06" db="EMBL/GenBank/DDBJ databases">
        <title>Co-occurence of chitin degradation, pigmentation and bioactivity in marine Pseudoalteromonas.</title>
        <authorList>
            <person name="Sonnenschein E.C."/>
            <person name="Bech P.K."/>
        </authorList>
    </citation>
    <scope>NUCLEOTIDE SEQUENCE [LARGE SCALE GENOMIC DNA]</scope>
    <source>
        <strain evidence="20">S2897</strain>
    </source>
</reference>
<comment type="subcellular location">
    <subcellularLocation>
        <location evidence="2">Cell membrane</location>
        <topology evidence="2">Multi-pass membrane protein</topology>
    </subcellularLocation>
</comment>
<dbReference type="SUPFAM" id="SSF52172">
    <property type="entry name" value="CheY-like"/>
    <property type="match status" value="1"/>
</dbReference>
<dbReference type="Pfam" id="PF02518">
    <property type="entry name" value="HATPase_c"/>
    <property type="match status" value="1"/>
</dbReference>
<evidence type="ECO:0000313" key="20">
    <source>
        <dbReference type="Proteomes" id="UP000305874"/>
    </source>
</evidence>
<dbReference type="GO" id="GO:0000155">
    <property type="term" value="F:phosphorelay sensor kinase activity"/>
    <property type="evidence" value="ECO:0007669"/>
    <property type="project" value="InterPro"/>
</dbReference>
<keyword evidence="9" id="KW-0418">Kinase</keyword>
<evidence type="ECO:0000256" key="10">
    <source>
        <dbReference type="ARBA" id="ARBA00022840"/>
    </source>
</evidence>
<keyword evidence="12" id="KW-0902">Two-component regulatory system</keyword>
<dbReference type="InterPro" id="IPR003661">
    <property type="entry name" value="HisK_dim/P_dom"/>
</dbReference>
<feature type="coiled-coil region" evidence="15">
    <location>
        <begin position="478"/>
        <end position="512"/>
    </location>
</feature>
<keyword evidence="7 16" id="KW-0812">Transmembrane</keyword>
<dbReference type="SMART" id="SM00448">
    <property type="entry name" value="REC"/>
    <property type="match status" value="1"/>
</dbReference>
<dbReference type="InterPro" id="IPR029151">
    <property type="entry name" value="Sensor-like_sf"/>
</dbReference>
<feature type="transmembrane region" description="Helical" evidence="16">
    <location>
        <begin position="12"/>
        <end position="33"/>
    </location>
</feature>
<feature type="domain" description="Response regulatory" evidence="18">
    <location>
        <begin position="894"/>
        <end position="1014"/>
    </location>
</feature>
<proteinExistence type="predicted"/>
<evidence type="ECO:0000256" key="15">
    <source>
        <dbReference type="SAM" id="Coils"/>
    </source>
</evidence>